<proteinExistence type="predicted"/>
<dbReference type="STRING" id="1838280.A6M21_11050"/>
<sequence length="267" mass="28830">MTVQCIVTTALRSGPEQAELAGYFGRLLNLPVVPRENRSLEELTGRYGASGALVVSYRRVAYISAGEEVFFHPSLAVLRIKGLLAGKTDQMIKAMELLPGDAILDCTLGLGTDAVVASFVSGADGRVTGLEASPLLAALVAYGLAHYGVEHVPGLLPAMRRVEVLTCDHRSCLTGLPANSFDLVYFDPMFRRPRRRSAAIEPLRLLADPAPLSLRAVELARRVARRRVVIKERRGSAEFARLGVDRIEGGRYSPVAYGVIETGGGCR</sequence>
<dbReference type="InterPro" id="IPR007536">
    <property type="entry name" value="16SrRNA_methylTrfase_J"/>
</dbReference>
<dbReference type="Gene3D" id="3.40.50.150">
    <property type="entry name" value="Vaccinia Virus protein VP39"/>
    <property type="match status" value="1"/>
</dbReference>
<gene>
    <name evidence="1" type="ORF">A6M21_11050</name>
</gene>
<organism evidence="1 2">
    <name type="scientific">Desulfotomaculum copahuensis</name>
    <dbReference type="NCBI Taxonomy" id="1838280"/>
    <lineage>
        <taxon>Bacteria</taxon>
        <taxon>Bacillati</taxon>
        <taxon>Bacillota</taxon>
        <taxon>Clostridia</taxon>
        <taxon>Eubacteriales</taxon>
        <taxon>Desulfotomaculaceae</taxon>
        <taxon>Desulfotomaculum</taxon>
    </lineage>
</organism>
<protein>
    <recommendedName>
        <fullName evidence="3">SAM-dependent methyltransferase</fullName>
    </recommendedName>
</protein>
<evidence type="ECO:0008006" key="3">
    <source>
        <dbReference type="Google" id="ProtNLM"/>
    </source>
</evidence>
<reference evidence="1 2" key="1">
    <citation type="submission" date="2016-04" db="EMBL/GenBank/DDBJ databases">
        <authorList>
            <person name="Evans L.H."/>
            <person name="Alamgir A."/>
            <person name="Owens N."/>
            <person name="Weber N.D."/>
            <person name="Virtaneva K."/>
            <person name="Barbian K."/>
            <person name="Babar A."/>
            <person name="Rosenke K."/>
        </authorList>
    </citation>
    <scope>NUCLEOTIDE SEQUENCE [LARGE SCALE GENOMIC DNA]</scope>
    <source>
        <strain evidence="1 2">LMa1</strain>
    </source>
</reference>
<dbReference type="EMBL" id="LYVF01000164">
    <property type="protein sequence ID" value="OAT81401.1"/>
    <property type="molecule type" value="Genomic_DNA"/>
</dbReference>
<name>A0A1B7LE78_9FIRM</name>
<keyword evidence="2" id="KW-1185">Reference proteome</keyword>
<evidence type="ECO:0000313" key="1">
    <source>
        <dbReference type="EMBL" id="OAT81401.1"/>
    </source>
</evidence>
<comment type="caution">
    <text evidence="1">The sequence shown here is derived from an EMBL/GenBank/DDBJ whole genome shotgun (WGS) entry which is preliminary data.</text>
</comment>
<evidence type="ECO:0000313" key="2">
    <source>
        <dbReference type="Proteomes" id="UP000078532"/>
    </source>
</evidence>
<dbReference type="RefSeq" id="WP_066668577.1">
    <property type="nucleotide sequence ID" value="NZ_LYVF01000164.1"/>
</dbReference>
<dbReference type="GO" id="GO:0008990">
    <property type="term" value="F:rRNA (guanine-N2-)-methyltransferase activity"/>
    <property type="evidence" value="ECO:0007669"/>
    <property type="project" value="InterPro"/>
</dbReference>
<dbReference type="Proteomes" id="UP000078532">
    <property type="component" value="Unassembled WGS sequence"/>
</dbReference>
<dbReference type="OrthoDB" id="1653798at2"/>
<dbReference type="AlphaFoldDB" id="A0A1B7LE78"/>
<dbReference type="PANTHER" id="PTHR36112">
    <property type="entry name" value="RIBOSOMAL RNA SMALL SUBUNIT METHYLTRANSFERASE J"/>
    <property type="match status" value="1"/>
</dbReference>
<dbReference type="Pfam" id="PF04445">
    <property type="entry name" value="SAM_MT"/>
    <property type="match status" value="1"/>
</dbReference>
<dbReference type="SUPFAM" id="SSF53335">
    <property type="entry name" value="S-adenosyl-L-methionine-dependent methyltransferases"/>
    <property type="match status" value="1"/>
</dbReference>
<dbReference type="PANTHER" id="PTHR36112:SF1">
    <property type="entry name" value="RIBOSOMAL RNA SMALL SUBUNIT METHYLTRANSFERASE J"/>
    <property type="match status" value="1"/>
</dbReference>
<dbReference type="InterPro" id="IPR029063">
    <property type="entry name" value="SAM-dependent_MTases_sf"/>
</dbReference>
<accession>A0A1B7LE78</accession>